<accession>A0A0E9PR23</accession>
<sequence>MFSSFLCTMDKELPLVVSIVLRLLLVAAAVVL</sequence>
<protein>
    <submittedName>
        <fullName evidence="2">Uncharacterized protein</fullName>
    </submittedName>
</protein>
<dbReference type="AlphaFoldDB" id="A0A0E9PR23"/>
<organism evidence="2">
    <name type="scientific">Anguilla anguilla</name>
    <name type="common">European freshwater eel</name>
    <name type="synonym">Muraena anguilla</name>
    <dbReference type="NCBI Taxonomy" id="7936"/>
    <lineage>
        <taxon>Eukaryota</taxon>
        <taxon>Metazoa</taxon>
        <taxon>Chordata</taxon>
        <taxon>Craniata</taxon>
        <taxon>Vertebrata</taxon>
        <taxon>Euteleostomi</taxon>
        <taxon>Actinopterygii</taxon>
        <taxon>Neopterygii</taxon>
        <taxon>Teleostei</taxon>
        <taxon>Anguilliformes</taxon>
        <taxon>Anguillidae</taxon>
        <taxon>Anguilla</taxon>
    </lineage>
</organism>
<evidence type="ECO:0000313" key="2">
    <source>
        <dbReference type="EMBL" id="JAH06535.1"/>
    </source>
</evidence>
<reference evidence="2" key="2">
    <citation type="journal article" date="2015" name="Fish Shellfish Immunol.">
        <title>Early steps in the European eel (Anguilla anguilla)-Vibrio vulnificus interaction in the gills: Role of the RtxA13 toxin.</title>
        <authorList>
            <person name="Callol A."/>
            <person name="Pajuelo D."/>
            <person name="Ebbesson L."/>
            <person name="Teles M."/>
            <person name="MacKenzie S."/>
            <person name="Amaro C."/>
        </authorList>
    </citation>
    <scope>NUCLEOTIDE SEQUENCE</scope>
</reference>
<name>A0A0E9PR23_ANGAN</name>
<keyword evidence="1" id="KW-0812">Transmembrane</keyword>
<dbReference type="EMBL" id="GBXM01102042">
    <property type="protein sequence ID" value="JAH06535.1"/>
    <property type="molecule type" value="Transcribed_RNA"/>
</dbReference>
<proteinExistence type="predicted"/>
<keyword evidence="1" id="KW-0472">Membrane</keyword>
<evidence type="ECO:0000256" key="1">
    <source>
        <dbReference type="SAM" id="Phobius"/>
    </source>
</evidence>
<reference evidence="2" key="1">
    <citation type="submission" date="2014-11" db="EMBL/GenBank/DDBJ databases">
        <authorList>
            <person name="Amaro Gonzalez C."/>
        </authorList>
    </citation>
    <scope>NUCLEOTIDE SEQUENCE</scope>
</reference>
<keyword evidence="1" id="KW-1133">Transmembrane helix</keyword>
<feature type="transmembrane region" description="Helical" evidence="1">
    <location>
        <begin position="12"/>
        <end position="31"/>
    </location>
</feature>